<gene>
    <name evidence="1" type="ORF">D1627_00085</name>
</gene>
<proteinExistence type="predicted"/>
<evidence type="ECO:0000313" key="1">
    <source>
        <dbReference type="EMBL" id="RIJ42314.1"/>
    </source>
</evidence>
<dbReference type="AlphaFoldDB" id="A0A399SH40"/>
<name>A0A399SH40_9BACT</name>
<dbReference type="EMBL" id="QWGE01000001">
    <property type="protein sequence ID" value="RIJ42314.1"/>
    <property type="molecule type" value="Genomic_DNA"/>
</dbReference>
<keyword evidence="2" id="KW-1185">Reference proteome</keyword>
<protein>
    <submittedName>
        <fullName evidence="1">Uncharacterized protein</fullName>
    </submittedName>
</protein>
<sequence>MPGHEVMVYDYFVKGSVNNTLLRLTATQGEEETVKPESVEAYDFAENAPVLTIKQLVFITKLVVLPALILLAAKAAPIYVSTDWAPGLLCKTLPFSVLPNAP</sequence>
<comment type="caution">
    <text evidence="1">The sequence shown here is derived from an EMBL/GenBank/DDBJ whole genome shotgun (WGS) entry which is preliminary data.</text>
</comment>
<accession>A0A399SH40</accession>
<organism evidence="1 2">
    <name type="scientific">Pontibacter oryzae</name>
    <dbReference type="NCBI Taxonomy" id="2304593"/>
    <lineage>
        <taxon>Bacteria</taxon>
        <taxon>Pseudomonadati</taxon>
        <taxon>Bacteroidota</taxon>
        <taxon>Cytophagia</taxon>
        <taxon>Cytophagales</taxon>
        <taxon>Hymenobacteraceae</taxon>
        <taxon>Pontibacter</taxon>
    </lineage>
</organism>
<reference evidence="2" key="1">
    <citation type="submission" date="2018-08" db="EMBL/GenBank/DDBJ databases">
        <title>Mucilaginibacter sp. MYSH2.</title>
        <authorList>
            <person name="Seo T."/>
        </authorList>
    </citation>
    <scope>NUCLEOTIDE SEQUENCE [LARGE SCALE GENOMIC DNA]</scope>
    <source>
        <strain evidence="2">KIRAN</strain>
    </source>
</reference>
<evidence type="ECO:0000313" key="2">
    <source>
        <dbReference type="Proteomes" id="UP000266005"/>
    </source>
</evidence>
<dbReference type="Proteomes" id="UP000266005">
    <property type="component" value="Unassembled WGS sequence"/>
</dbReference>